<protein>
    <submittedName>
        <fullName evidence="2">Uncharacterized protein</fullName>
    </submittedName>
</protein>
<comment type="caution">
    <text evidence="2">The sequence shown here is derived from an EMBL/GenBank/DDBJ whole genome shotgun (WGS) entry which is preliminary data.</text>
</comment>
<evidence type="ECO:0000313" key="2">
    <source>
        <dbReference type="EMBL" id="GEU48896.1"/>
    </source>
</evidence>
<feature type="compositionally biased region" description="Basic and acidic residues" evidence="1">
    <location>
        <begin position="100"/>
        <end position="109"/>
    </location>
</feature>
<dbReference type="AlphaFoldDB" id="A0A6L2KHN4"/>
<dbReference type="EMBL" id="BKCJ010002487">
    <property type="protein sequence ID" value="GEU48896.1"/>
    <property type="molecule type" value="Genomic_DNA"/>
</dbReference>
<sequence length="146" mass="16582">MVDSGWDGVVLQLGCWRRLWTGTKGVAARGVVDLIDREKGCIFGVRQKSSSEKFFGGDGWSGRRTAAGRIVYSRRSVEKRKDKGKAIVQEDESVPKKSKKQQEKERLGHEEAIRLQEQIDEEERKRIARDAKIAIQLQEEINKAGQ</sequence>
<organism evidence="2">
    <name type="scientific">Tanacetum cinerariifolium</name>
    <name type="common">Dalmatian daisy</name>
    <name type="synonym">Chrysanthemum cinerariifolium</name>
    <dbReference type="NCBI Taxonomy" id="118510"/>
    <lineage>
        <taxon>Eukaryota</taxon>
        <taxon>Viridiplantae</taxon>
        <taxon>Streptophyta</taxon>
        <taxon>Embryophyta</taxon>
        <taxon>Tracheophyta</taxon>
        <taxon>Spermatophyta</taxon>
        <taxon>Magnoliopsida</taxon>
        <taxon>eudicotyledons</taxon>
        <taxon>Gunneridae</taxon>
        <taxon>Pentapetalae</taxon>
        <taxon>asterids</taxon>
        <taxon>campanulids</taxon>
        <taxon>Asterales</taxon>
        <taxon>Asteraceae</taxon>
        <taxon>Asteroideae</taxon>
        <taxon>Anthemideae</taxon>
        <taxon>Anthemidinae</taxon>
        <taxon>Tanacetum</taxon>
    </lineage>
</organism>
<feature type="region of interest" description="Disordered" evidence="1">
    <location>
        <begin position="78"/>
        <end position="109"/>
    </location>
</feature>
<name>A0A6L2KHN4_TANCI</name>
<proteinExistence type="predicted"/>
<evidence type="ECO:0000256" key="1">
    <source>
        <dbReference type="SAM" id="MobiDB-lite"/>
    </source>
</evidence>
<accession>A0A6L2KHN4</accession>
<gene>
    <name evidence="2" type="ORF">Tci_020874</name>
</gene>
<reference evidence="2" key="1">
    <citation type="journal article" date="2019" name="Sci. Rep.">
        <title>Draft genome of Tanacetum cinerariifolium, the natural source of mosquito coil.</title>
        <authorList>
            <person name="Yamashiro T."/>
            <person name="Shiraishi A."/>
            <person name="Satake H."/>
            <person name="Nakayama K."/>
        </authorList>
    </citation>
    <scope>NUCLEOTIDE SEQUENCE</scope>
</reference>